<gene>
    <name evidence="10" type="ORF">UX10_C0025G0005</name>
</gene>
<name>A0A0G1MF53_9BACT</name>
<dbReference type="Pfam" id="PF03222">
    <property type="entry name" value="Trp_Tyr_perm"/>
    <property type="match status" value="1"/>
</dbReference>
<feature type="transmembrane region" description="Helical" evidence="9">
    <location>
        <begin position="293"/>
        <end position="309"/>
    </location>
</feature>
<feature type="transmembrane region" description="Helical" evidence="9">
    <location>
        <begin position="12"/>
        <end position="32"/>
    </location>
</feature>
<keyword evidence="5 9" id="KW-0812">Transmembrane</keyword>
<feature type="transmembrane region" description="Helical" evidence="9">
    <location>
        <begin position="315"/>
        <end position="333"/>
    </location>
</feature>
<protein>
    <submittedName>
        <fullName evidence="10">Amino acid permease</fullName>
    </submittedName>
</protein>
<dbReference type="GO" id="GO:0003333">
    <property type="term" value="P:amino acid transmembrane transport"/>
    <property type="evidence" value="ECO:0007669"/>
    <property type="project" value="InterPro"/>
</dbReference>
<feature type="transmembrane region" description="Helical" evidence="9">
    <location>
        <begin position="250"/>
        <end position="272"/>
    </location>
</feature>
<dbReference type="Proteomes" id="UP000033999">
    <property type="component" value="Unassembled WGS sequence"/>
</dbReference>
<reference evidence="10 11" key="1">
    <citation type="journal article" date="2015" name="Nature">
        <title>rRNA introns, odd ribosomes, and small enigmatic genomes across a large radiation of phyla.</title>
        <authorList>
            <person name="Brown C.T."/>
            <person name="Hug L.A."/>
            <person name="Thomas B.C."/>
            <person name="Sharon I."/>
            <person name="Castelle C.J."/>
            <person name="Singh A."/>
            <person name="Wilkins M.J."/>
            <person name="Williams K.H."/>
            <person name="Banfield J.F."/>
        </authorList>
    </citation>
    <scope>NUCLEOTIDE SEQUENCE [LARGE SCALE GENOMIC DNA]</scope>
</reference>
<evidence type="ECO:0000256" key="5">
    <source>
        <dbReference type="ARBA" id="ARBA00022692"/>
    </source>
</evidence>
<dbReference type="PANTHER" id="PTHR46997">
    <property type="entry name" value="LOW AFFINITY TRYPTOPHAN PERMEASE-RELATED"/>
    <property type="match status" value="1"/>
</dbReference>
<evidence type="ECO:0000256" key="7">
    <source>
        <dbReference type="ARBA" id="ARBA00022989"/>
    </source>
</evidence>
<keyword evidence="2" id="KW-0813">Transport</keyword>
<comment type="subcellular location">
    <subcellularLocation>
        <location evidence="1">Cell inner membrane</location>
        <topology evidence="1">Multi-pass membrane protein</topology>
    </subcellularLocation>
</comment>
<evidence type="ECO:0000256" key="6">
    <source>
        <dbReference type="ARBA" id="ARBA00022970"/>
    </source>
</evidence>
<evidence type="ECO:0000313" key="10">
    <source>
        <dbReference type="EMBL" id="KKU06702.1"/>
    </source>
</evidence>
<keyword evidence="3" id="KW-1003">Cell membrane</keyword>
<evidence type="ECO:0000256" key="9">
    <source>
        <dbReference type="SAM" id="Phobius"/>
    </source>
</evidence>
<feature type="transmembrane region" description="Helical" evidence="9">
    <location>
        <begin position="143"/>
        <end position="164"/>
    </location>
</feature>
<feature type="transmembrane region" description="Helical" evidence="9">
    <location>
        <begin position="118"/>
        <end position="136"/>
    </location>
</feature>
<dbReference type="GO" id="GO:0015173">
    <property type="term" value="F:aromatic amino acid transmembrane transporter activity"/>
    <property type="evidence" value="ECO:0007669"/>
    <property type="project" value="InterPro"/>
</dbReference>
<organism evidence="10 11">
    <name type="scientific">Candidatus Magasanikbacteria bacterium GW2011_GWA2_45_39</name>
    <dbReference type="NCBI Taxonomy" id="1619041"/>
    <lineage>
        <taxon>Bacteria</taxon>
        <taxon>Candidatus Magasanikiibacteriota</taxon>
    </lineage>
</organism>
<dbReference type="PANTHER" id="PTHR46997:SF2">
    <property type="entry name" value="TYROSINE-SPECIFIC TRANSPORT SYSTEM"/>
    <property type="match status" value="1"/>
</dbReference>
<feature type="transmembrane region" description="Helical" evidence="9">
    <location>
        <begin position="176"/>
        <end position="195"/>
    </location>
</feature>
<dbReference type="InterPro" id="IPR013059">
    <property type="entry name" value="Trp_tyr_transpt"/>
</dbReference>
<accession>A0A0G1MF53</accession>
<feature type="transmembrane region" description="Helical" evidence="9">
    <location>
        <begin position="354"/>
        <end position="374"/>
    </location>
</feature>
<comment type="caution">
    <text evidence="10">The sequence shown here is derived from an EMBL/GenBank/DDBJ whole genome shotgun (WGS) entry which is preliminary data.</text>
</comment>
<dbReference type="AlphaFoldDB" id="A0A0G1MF53"/>
<dbReference type="EMBL" id="LCKX01000025">
    <property type="protein sequence ID" value="KKU06702.1"/>
    <property type="molecule type" value="Genomic_DNA"/>
</dbReference>
<feature type="transmembrane region" description="Helical" evidence="9">
    <location>
        <begin position="216"/>
        <end position="238"/>
    </location>
</feature>
<evidence type="ECO:0000256" key="2">
    <source>
        <dbReference type="ARBA" id="ARBA00022448"/>
    </source>
</evidence>
<keyword evidence="4" id="KW-0997">Cell inner membrane</keyword>
<dbReference type="InterPro" id="IPR018227">
    <property type="entry name" value="Amino_acid_transport_2"/>
</dbReference>
<proteinExistence type="predicted"/>
<evidence type="ECO:0000256" key="8">
    <source>
        <dbReference type="ARBA" id="ARBA00023136"/>
    </source>
</evidence>
<dbReference type="Gene3D" id="1.20.1740.10">
    <property type="entry name" value="Amino acid/polyamine transporter I"/>
    <property type="match status" value="1"/>
</dbReference>
<evidence type="ECO:0000313" key="11">
    <source>
        <dbReference type="Proteomes" id="UP000033999"/>
    </source>
</evidence>
<keyword evidence="8 9" id="KW-0472">Membrane</keyword>
<keyword evidence="7 9" id="KW-1133">Transmembrane helix</keyword>
<evidence type="ECO:0000256" key="4">
    <source>
        <dbReference type="ARBA" id="ARBA00022519"/>
    </source>
</evidence>
<sequence length="375" mass="40377">MQKKITTFIRALAVELGTIIGAGVLGLPYVAAHAGWGIGMLYLICLSVLVTGLHLMIGEVAVRTREPLQLVGLAGKYMGRVGKIIMGVSLFLGSFGVLLVYIIGEGAVLKALFGGTEMMWSIIFWFFCSVILFFGLKLVSHIDVFLSMGVVLVIVCIAVLGARFVHVENLRSMNVAYLFLPYGSFLFALMGASAIPQVEEIVASRQVAFKRVIMTAGIIVAIVYALFVTVTVGVTGIGTTEVATVGLGNALGGTVVVLGNVFALCAMLGGFLNIGIATKRVFTRDYRMGRTSAWAITCVTPLVLFIFAARDFIKTLSMVGAVFGTINTILFIIMYWRAREKGDMPARSFQLHHALLLSTAVLAAFLAGTFLTFFR</sequence>
<feature type="transmembrane region" description="Helical" evidence="9">
    <location>
        <begin position="83"/>
        <end position="103"/>
    </location>
</feature>
<keyword evidence="6" id="KW-0029">Amino-acid transport</keyword>
<feature type="transmembrane region" description="Helical" evidence="9">
    <location>
        <begin position="38"/>
        <end position="62"/>
    </location>
</feature>
<dbReference type="GO" id="GO:0005886">
    <property type="term" value="C:plasma membrane"/>
    <property type="evidence" value="ECO:0007669"/>
    <property type="project" value="UniProtKB-SubCell"/>
</dbReference>
<evidence type="ECO:0000256" key="1">
    <source>
        <dbReference type="ARBA" id="ARBA00004429"/>
    </source>
</evidence>
<evidence type="ECO:0000256" key="3">
    <source>
        <dbReference type="ARBA" id="ARBA00022475"/>
    </source>
</evidence>